<dbReference type="GO" id="GO:0030163">
    <property type="term" value="P:protein catabolic process"/>
    <property type="evidence" value="ECO:0007669"/>
    <property type="project" value="InterPro"/>
</dbReference>
<dbReference type="Gene3D" id="1.10.8.60">
    <property type="match status" value="1"/>
</dbReference>
<dbReference type="GO" id="GO:0005524">
    <property type="term" value="F:ATP binding"/>
    <property type="evidence" value="ECO:0007669"/>
    <property type="project" value="InterPro"/>
</dbReference>
<dbReference type="Pfam" id="PF20437">
    <property type="entry name" value="LonC_helical"/>
    <property type="match status" value="1"/>
</dbReference>
<dbReference type="InterPro" id="IPR041699">
    <property type="entry name" value="AAA_32"/>
</dbReference>
<dbReference type="GO" id="GO:0004176">
    <property type="term" value="F:ATP-dependent peptidase activity"/>
    <property type="evidence" value="ECO:0007669"/>
    <property type="project" value="UniProtKB-UniRule"/>
</dbReference>
<dbReference type="GO" id="GO:0004252">
    <property type="term" value="F:serine-type endopeptidase activity"/>
    <property type="evidence" value="ECO:0007669"/>
    <property type="project" value="UniProtKB-UniRule"/>
</dbReference>
<keyword evidence="3" id="KW-0175">Coiled coil</keyword>
<dbReference type="Gene3D" id="3.30.230.10">
    <property type="match status" value="1"/>
</dbReference>
<dbReference type="PRINTS" id="PR00830">
    <property type="entry name" value="ENDOLAPTASE"/>
</dbReference>
<evidence type="ECO:0000259" key="4">
    <source>
        <dbReference type="PROSITE" id="PS51786"/>
    </source>
</evidence>
<feature type="coiled-coil region" evidence="3">
    <location>
        <begin position="530"/>
        <end position="557"/>
    </location>
</feature>
<feature type="active site" evidence="2">
    <location>
        <position position="699"/>
    </location>
</feature>
<dbReference type="KEGG" id="mas:Mahau_0485"/>
<dbReference type="SUPFAM" id="SSF52540">
    <property type="entry name" value="P-loop containing nucleoside triphosphate hydrolases"/>
    <property type="match status" value="1"/>
</dbReference>
<dbReference type="RefSeq" id="WP_013780131.1">
    <property type="nucleotide sequence ID" value="NC_015520.1"/>
</dbReference>
<evidence type="ECO:0000256" key="1">
    <source>
        <dbReference type="ARBA" id="ARBA00022670"/>
    </source>
</evidence>
<comment type="catalytic activity">
    <reaction evidence="2">
        <text>Hydrolysis of proteins in presence of ATP.</text>
        <dbReference type="EC" id="3.4.21.53"/>
    </reaction>
</comment>
<feature type="domain" description="Lon proteolytic" evidence="4">
    <location>
        <begin position="566"/>
        <end position="761"/>
    </location>
</feature>
<reference evidence="6" key="1">
    <citation type="submission" date="2010-11" db="EMBL/GenBank/DDBJ databases">
        <title>The complete genome of Mahella australiensis DSM 15567.</title>
        <authorList>
            <consortium name="US DOE Joint Genome Institute (JGI-PGF)"/>
            <person name="Lucas S."/>
            <person name="Copeland A."/>
            <person name="Lapidus A."/>
            <person name="Bruce D."/>
            <person name="Goodwin L."/>
            <person name="Pitluck S."/>
            <person name="Kyrpides N."/>
            <person name="Mavromatis K."/>
            <person name="Pagani I."/>
            <person name="Ivanova N."/>
            <person name="Teshima H."/>
            <person name="Brettin T."/>
            <person name="Detter J.C."/>
            <person name="Han C."/>
            <person name="Tapia R."/>
            <person name="Land M."/>
            <person name="Hauser L."/>
            <person name="Markowitz V."/>
            <person name="Cheng J.-F."/>
            <person name="Hugenholtz P."/>
            <person name="Woyke T."/>
            <person name="Wu D."/>
            <person name="Spring S."/>
            <person name="Pukall R."/>
            <person name="Steenblock K."/>
            <person name="Schneider S."/>
            <person name="Klenk H.-P."/>
            <person name="Eisen J.A."/>
        </authorList>
    </citation>
    <scope>NUCLEOTIDE SEQUENCE [LARGE SCALE GENOMIC DNA]</scope>
    <source>
        <strain evidence="6">DSM 15567 / CIP 107919 / 50-1 BON</strain>
    </source>
</reference>
<dbReference type="STRING" id="697281.Mahau_0485"/>
<sequence>MAYELKPEQLKKTIDPSMFSFNTTDELEPREGIIGQERAERAMEFGLQMDSKNYNIYISGLTGTGRTSYAMYAVNEAAKDKPTPKDWCYVFNFDNPTRPIALSFKAGVGAKFKKDVDDVIERLRVQIPRAFESDEYDEQKNTITKKYQDMRVKAIEELNEIARRRGFAIEMGPAGVVTIPLIEGRKMSQEEFEALSDEARHEIEDRLGELQIIIADTLKRMQMMEKQYREELDQLNKQVGLFAIGHVIDDLKDTYSEYPKVLKYIEDMQEEMLNNLQEFLQPVNASDKDDMYAAFMKRRRGDYFVRFRVNLLVDNSKTNGAPVVAEFNPTYNNVMGAMEYVSEFGVAVTDFMHIKAGALHKANGGYLIVDAKDVLSLPLVWDGIKRMLKTDEIAIESPQDRLGLVSMSSMRPEPIPCSVKIVIIGNPLIYQMLYIYDEDFEKYFKVLVDFDADMPLEDFNALRMADFISSYGKQHNFRPFDRSAVARILEFSSRMAESQKKLSTRFNEITEVLHEANLWAKLDGGDVITGQHVKQAIEEKERRFDKYEQRMLEMTLDDQIMIDVEGKRVGTINGLSVIDMGDYTFGKPSRVTASAYAGREGIVNIERESKLSGKIHDKGVMIIVGYMGEKYARKRPLSMSARICFEQSYGGVDGDSASSTELYALLSAVSGIPLRQDIAVTGSVNQHGEIQPIGGATYKIEGFYKLCKARGLTGTQGVMIPYRNLQDINLKDEVIDAVKEGLFHIYAVKTIDEGIELLTGLPAGEIDGNGEYPEGTVHHAVKAALDAFMESIKQDDKE</sequence>
<dbReference type="InterPro" id="IPR020568">
    <property type="entry name" value="Ribosomal_Su5_D2-typ_SF"/>
</dbReference>
<dbReference type="InterPro" id="IPR027065">
    <property type="entry name" value="Lon_Prtase"/>
</dbReference>
<dbReference type="InterPro" id="IPR046844">
    <property type="entry name" value="Lon-like_helical"/>
</dbReference>
<dbReference type="EMBL" id="CP002360">
    <property type="protein sequence ID" value="AEE95698.1"/>
    <property type="molecule type" value="Genomic_DNA"/>
</dbReference>
<accession>F3ZYV3</accession>
<dbReference type="Pfam" id="PF05362">
    <property type="entry name" value="Lon_C"/>
    <property type="match status" value="1"/>
</dbReference>
<dbReference type="HOGENOM" id="CLU_014785_0_1_9"/>
<dbReference type="Gene3D" id="3.40.50.300">
    <property type="entry name" value="P-loop containing nucleotide triphosphate hydrolases"/>
    <property type="match status" value="2"/>
</dbReference>
<comment type="similarity">
    <text evidence="2">Belongs to the peptidase S16 family.</text>
</comment>
<dbReference type="InterPro" id="IPR014721">
    <property type="entry name" value="Ribsml_uS5_D2-typ_fold_subgr"/>
</dbReference>
<name>F3ZYV3_MAHA5</name>
<proteinExistence type="inferred from homology"/>
<feature type="active site" evidence="2">
    <location>
        <position position="656"/>
    </location>
</feature>
<dbReference type="Pfam" id="PF13654">
    <property type="entry name" value="AAA_32"/>
    <property type="match status" value="1"/>
</dbReference>
<gene>
    <name evidence="5" type="ordered locus">Mahau_0485</name>
</gene>
<evidence type="ECO:0000313" key="6">
    <source>
        <dbReference type="Proteomes" id="UP000008457"/>
    </source>
</evidence>
<dbReference type="PANTHER" id="PTHR10046">
    <property type="entry name" value="ATP DEPENDENT LON PROTEASE FAMILY MEMBER"/>
    <property type="match status" value="1"/>
</dbReference>
<keyword evidence="1 2" id="KW-0645">Protease</keyword>
<dbReference type="OrthoDB" id="9758568at2"/>
<keyword evidence="2" id="KW-0720">Serine protease</keyword>
<dbReference type="InterPro" id="IPR027417">
    <property type="entry name" value="P-loop_NTPase"/>
</dbReference>
<dbReference type="Proteomes" id="UP000008457">
    <property type="component" value="Chromosome"/>
</dbReference>
<dbReference type="SUPFAM" id="SSF54211">
    <property type="entry name" value="Ribosomal protein S5 domain 2-like"/>
    <property type="match status" value="1"/>
</dbReference>
<keyword evidence="6" id="KW-1185">Reference proteome</keyword>
<dbReference type="Pfam" id="PF20436">
    <property type="entry name" value="LonB_AAA-LID"/>
    <property type="match status" value="1"/>
</dbReference>
<dbReference type="GO" id="GO:0006508">
    <property type="term" value="P:proteolysis"/>
    <property type="evidence" value="ECO:0007669"/>
    <property type="project" value="UniProtKB-KW"/>
</dbReference>
<dbReference type="EC" id="3.4.21.53" evidence="2"/>
<organism evidence="5 6">
    <name type="scientific">Mahella australiensis (strain DSM 15567 / CIP 107919 / 50-1 BON)</name>
    <dbReference type="NCBI Taxonomy" id="697281"/>
    <lineage>
        <taxon>Bacteria</taxon>
        <taxon>Bacillati</taxon>
        <taxon>Bacillota</taxon>
        <taxon>Clostridia</taxon>
        <taxon>Thermoanaerobacterales</taxon>
        <taxon>Thermoanaerobacterales Family IV. Incertae Sedis</taxon>
        <taxon>Mahella</taxon>
    </lineage>
</organism>
<evidence type="ECO:0000313" key="5">
    <source>
        <dbReference type="EMBL" id="AEE95698.1"/>
    </source>
</evidence>
<evidence type="ECO:0000256" key="3">
    <source>
        <dbReference type="SAM" id="Coils"/>
    </source>
</evidence>
<dbReference type="InterPro" id="IPR008269">
    <property type="entry name" value="Lon_proteolytic"/>
</dbReference>
<dbReference type="PROSITE" id="PS51786">
    <property type="entry name" value="LON_PROTEOLYTIC"/>
    <property type="match status" value="1"/>
</dbReference>
<evidence type="ECO:0000256" key="2">
    <source>
        <dbReference type="PROSITE-ProRule" id="PRU01122"/>
    </source>
</evidence>
<dbReference type="InterPro" id="IPR046843">
    <property type="entry name" value="LonB_AAA-LID"/>
</dbReference>
<protein>
    <recommendedName>
        <fullName evidence="2">endopeptidase La</fullName>
        <ecNumber evidence="2">3.4.21.53</ecNumber>
    </recommendedName>
</protein>
<dbReference type="eggNOG" id="COG1067">
    <property type="taxonomic scope" value="Bacteria"/>
</dbReference>
<reference evidence="5 6" key="2">
    <citation type="journal article" date="2011" name="Stand. Genomic Sci.">
        <title>Complete genome sequence of Mahella australiensis type strain (50-1 BON).</title>
        <authorList>
            <person name="Sikorski J."/>
            <person name="Teshima H."/>
            <person name="Nolan M."/>
            <person name="Lucas S."/>
            <person name="Hammon N."/>
            <person name="Deshpande S."/>
            <person name="Cheng J.F."/>
            <person name="Pitluck S."/>
            <person name="Liolios K."/>
            <person name="Pagani I."/>
            <person name="Ivanova N."/>
            <person name="Huntemann M."/>
            <person name="Mavromatis K."/>
            <person name="Ovchinikova G."/>
            <person name="Pati A."/>
            <person name="Tapia R."/>
            <person name="Han C."/>
            <person name="Goodwin L."/>
            <person name="Chen A."/>
            <person name="Palaniappan K."/>
            <person name="Land M."/>
            <person name="Hauser L."/>
            <person name="Ngatchou-Djao O.D."/>
            <person name="Rohde M."/>
            <person name="Pukall R."/>
            <person name="Spring S."/>
            <person name="Abt B."/>
            <person name="Goker M."/>
            <person name="Detter J.C."/>
            <person name="Woyke T."/>
            <person name="Bristow J."/>
            <person name="Markowitz V."/>
            <person name="Hugenholtz P."/>
            <person name="Eisen J.A."/>
            <person name="Kyrpides N.C."/>
            <person name="Klenk H.P."/>
            <person name="Lapidus A."/>
        </authorList>
    </citation>
    <scope>NUCLEOTIDE SEQUENCE [LARGE SCALE GENOMIC DNA]</scope>
    <source>
        <strain evidence="6">DSM 15567 / CIP 107919 / 50-1 BON</strain>
    </source>
</reference>
<dbReference type="AlphaFoldDB" id="F3ZYV3"/>
<keyword evidence="2" id="KW-0378">Hydrolase</keyword>